<feature type="domain" description="ABC transporter" evidence="9">
    <location>
        <begin position="333"/>
        <end position="547"/>
    </location>
</feature>
<organism evidence="11 12">
    <name type="scientific">Chitinophaga flava</name>
    <dbReference type="NCBI Taxonomy" id="2259036"/>
    <lineage>
        <taxon>Bacteria</taxon>
        <taxon>Pseudomonadati</taxon>
        <taxon>Bacteroidota</taxon>
        <taxon>Chitinophagia</taxon>
        <taxon>Chitinophagales</taxon>
        <taxon>Chitinophagaceae</taxon>
        <taxon>Chitinophaga</taxon>
    </lineage>
</organism>
<dbReference type="GO" id="GO:0005524">
    <property type="term" value="F:ATP binding"/>
    <property type="evidence" value="ECO:0007669"/>
    <property type="project" value="UniProtKB-KW"/>
</dbReference>
<evidence type="ECO:0000256" key="1">
    <source>
        <dbReference type="ARBA" id="ARBA00004651"/>
    </source>
</evidence>
<dbReference type="InterPro" id="IPR003439">
    <property type="entry name" value="ABC_transporter-like_ATP-bd"/>
</dbReference>
<keyword evidence="2" id="KW-0813">Transport</keyword>
<dbReference type="PROSITE" id="PS50929">
    <property type="entry name" value="ABC_TM1F"/>
    <property type="match status" value="1"/>
</dbReference>
<keyword evidence="7 8" id="KW-0472">Membrane</keyword>
<feature type="transmembrane region" description="Helical" evidence="8">
    <location>
        <begin position="242"/>
        <end position="259"/>
    </location>
</feature>
<accession>A0A365XVN6</accession>
<evidence type="ECO:0000256" key="3">
    <source>
        <dbReference type="ARBA" id="ARBA00022692"/>
    </source>
</evidence>
<dbReference type="SUPFAM" id="SSF52540">
    <property type="entry name" value="P-loop containing nucleoside triphosphate hydrolases"/>
    <property type="match status" value="1"/>
</dbReference>
<dbReference type="GO" id="GO:0140359">
    <property type="term" value="F:ABC-type transporter activity"/>
    <property type="evidence" value="ECO:0007669"/>
    <property type="project" value="InterPro"/>
</dbReference>
<evidence type="ECO:0000256" key="2">
    <source>
        <dbReference type="ARBA" id="ARBA00022448"/>
    </source>
</evidence>
<evidence type="ECO:0000256" key="8">
    <source>
        <dbReference type="SAM" id="Phobius"/>
    </source>
</evidence>
<dbReference type="Gene3D" id="1.20.1560.10">
    <property type="entry name" value="ABC transporter type 1, transmembrane domain"/>
    <property type="match status" value="1"/>
</dbReference>
<dbReference type="InterPro" id="IPR003593">
    <property type="entry name" value="AAA+_ATPase"/>
</dbReference>
<dbReference type="GO" id="GO:0043190">
    <property type="term" value="C:ATP-binding cassette (ABC) transporter complex"/>
    <property type="evidence" value="ECO:0007669"/>
    <property type="project" value="TreeGrafter"/>
</dbReference>
<dbReference type="InterPro" id="IPR050095">
    <property type="entry name" value="ECF_ABC_transporter_ATP-bd"/>
</dbReference>
<dbReference type="Proteomes" id="UP000253410">
    <property type="component" value="Unassembled WGS sequence"/>
</dbReference>
<dbReference type="SUPFAM" id="SSF90123">
    <property type="entry name" value="ABC transporter transmembrane region"/>
    <property type="match status" value="1"/>
</dbReference>
<evidence type="ECO:0000256" key="4">
    <source>
        <dbReference type="ARBA" id="ARBA00022741"/>
    </source>
</evidence>
<keyword evidence="6 8" id="KW-1133">Transmembrane helix</keyword>
<evidence type="ECO:0000313" key="11">
    <source>
        <dbReference type="EMBL" id="RBL90071.1"/>
    </source>
</evidence>
<keyword evidence="12" id="KW-1185">Reference proteome</keyword>
<dbReference type="EMBL" id="QFFJ01000002">
    <property type="protein sequence ID" value="RBL90071.1"/>
    <property type="molecule type" value="Genomic_DNA"/>
</dbReference>
<dbReference type="GO" id="GO:0015833">
    <property type="term" value="P:peptide transport"/>
    <property type="evidence" value="ECO:0007669"/>
    <property type="project" value="InterPro"/>
</dbReference>
<proteinExistence type="predicted"/>
<dbReference type="NCBIfam" id="TIGR01194">
    <property type="entry name" value="cyc_pep_trnsptr"/>
    <property type="match status" value="1"/>
</dbReference>
<dbReference type="OrthoDB" id="846150at2"/>
<dbReference type="PROSITE" id="PS50893">
    <property type="entry name" value="ABC_TRANSPORTER_2"/>
    <property type="match status" value="1"/>
</dbReference>
<gene>
    <name evidence="11" type="ORF">DF182_26735</name>
</gene>
<comment type="subcellular location">
    <subcellularLocation>
        <location evidence="1">Cell membrane</location>
        <topology evidence="1">Multi-pass membrane protein</topology>
    </subcellularLocation>
</comment>
<feature type="transmembrane region" description="Helical" evidence="8">
    <location>
        <begin position="130"/>
        <end position="148"/>
    </location>
</feature>
<dbReference type="GO" id="GO:0016887">
    <property type="term" value="F:ATP hydrolysis activity"/>
    <property type="evidence" value="ECO:0007669"/>
    <property type="project" value="InterPro"/>
</dbReference>
<dbReference type="Gene3D" id="3.40.50.300">
    <property type="entry name" value="P-loop containing nucleotide triphosphate hydrolases"/>
    <property type="match status" value="1"/>
</dbReference>
<sequence>MKRILQLIIPMTGRSGFIKYVCLGILSGLCSFLFINTVTGVLGQIIAGTFSNIREYLLIFLAIILLFVWIRRVLSVAVIRLSQTLFWDLRKQIVALVLKSGYRQLSSRKVEVHAAVVSDVNILTQASQSIIDFFTATVLTVICFIYLATLSMPLFAITLLVAVAGVAIYRLRAGINIRNLQTARSLENNFQDSFNSILEGFKELFMDSRKRKSIFEQQVVPVSAEAYENNTKAYIGFLNNQITGYTLFYTLIAAILLYLNTALEIEVKHTLTFVFTLLYLLGAINTIMVLLPVLVRAKVAAGRLLDLKDKLEQDGSQEVTASPVMFTEKLEQIAISNLEYHYGEDDRSFSIGPVNFDIQKGDVIFIYGGNGSGKTTFVHTLLGLHIPSAGEIRFNDTIVENEHYTGYKALFAVVFNDFYLFNEMLGYNSFNTDKWHYYLRMFELEDKVSMGDNGVFSTTELSTGQRKRLALIAALLEEKPLLVMDEWAADQDPHFRKKFYTEIIPHLKQEGLTIIAITHDDRYYHCADKLYKMEYGKLIPEGVQVYQ</sequence>
<dbReference type="InterPro" id="IPR027417">
    <property type="entry name" value="P-loop_NTPase"/>
</dbReference>
<feature type="transmembrane region" description="Helical" evidence="8">
    <location>
        <begin position="271"/>
        <end position="295"/>
    </location>
</feature>
<reference evidence="11 12" key="1">
    <citation type="submission" date="2018-05" db="EMBL/GenBank/DDBJ databases">
        <title>Chitinophaga sp. K3CV102501T nov., isolated from isolated from a monsoon evergreen broad-leaved forest soil.</title>
        <authorList>
            <person name="Lv Y."/>
        </authorList>
    </citation>
    <scope>NUCLEOTIDE SEQUENCE [LARGE SCALE GENOMIC DNA]</scope>
    <source>
        <strain evidence="11 12">GDMCC 1.1325</strain>
    </source>
</reference>
<comment type="caution">
    <text evidence="11">The sequence shown here is derived from an EMBL/GenBank/DDBJ whole genome shotgun (WGS) entry which is preliminary data.</text>
</comment>
<evidence type="ECO:0008006" key="13">
    <source>
        <dbReference type="Google" id="ProtNLM"/>
    </source>
</evidence>
<feature type="transmembrane region" description="Helical" evidence="8">
    <location>
        <begin position="53"/>
        <end position="70"/>
    </location>
</feature>
<feature type="transmembrane region" description="Helical" evidence="8">
    <location>
        <begin position="154"/>
        <end position="171"/>
    </location>
</feature>
<evidence type="ECO:0000259" key="10">
    <source>
        <dbReference type="PROSITE" id="PS50929"/>
    </source>
</evidence>
<evidence type="ECO:0000259" key="9">
    <source>
        <dbReference type="PROSITE" id="PS50893"/>
    </source>
</evidence>
<evidence type="ECO:0000313" key="12">
    <source>
        <dbReference type="Proteomes" id="UP000253410"/>
    </source>
</evidence>
<dbReference type="SMART" id="SM00382">
    <property type="entry name" value="AAA"/>
    <property type="match status" value="1"/>
</dbReference>
<dbReference type="InterPro" id="IPR036640">
    <property type="entry name" value="ABC1_TM_sf"/>
</dbReference>
<dbReference type="AlphaFoldDB" id="A0A365XVN6"/>
<evidence type="ECO:0000256" key="5">
    <source>
        <dbReference type="ARBA" id="ARBA00022840"/>
    </source>
</evidence>
<keyword evidence="3 8" id="KW-0812">Transmembrane</keyword>
<name>A0A365XVN6_9BACT</name>
<dbReference type="Pfam" id="PF00005">
    <property type="entry name" value="ABC_tran"/>
    <property type="match status" value="1"/>
</dbReference>
<keyword evidence="4" id="KW-0547">Nucleotide-binding</keyword>
<keyword evidence="5" id="KW-0067">ATP-binding</keyword>
<dbReference type="PANTHER" id="PTHR43553">
    <property type="entry name" value="HEAVY METAL TRANSPORTER"/>
    <property type="match status" value="1"/>
</dbReference>
<dbReference type="GO" id="GO:1904680">
    <property type="term" value="F:peptide transmembrane transporter activity"/>
    <property type="evidence" value="ECO:0007669"/>
    <property type="project" value="InterPro"/>
</dbReference>
<evidence type="ECO:0000256" key="6">
    <source>
        <dbReference type="ARBA" id="ARBA00022989"/>
    </source>
</evidence>
<feature type="domain" description="ABC transmembrane type-1" evidence="10">
    <location>
        <begin position="23"/>
        <end position="296"/>
    </location>
</feature>
<evidence type="ECO:0000256" key="7">
    <source>
        <dbReference type="ARBA" id="ARBA00023136"/>
    </source>
</evidence>
<dbReference type="RefSeq" id="WP_113618821.1">
    <property type="nucleotide sequence ID" value="NZ_QFFJ01000002.1"/>
</dbReference>
<feature type="transmembrane region" description="Helical" evidence="8">
    <location>
        <begin position="20"/>
        <end position="47"/>
    </location>
</feature>
<dbReference type="PANTHER" id="PTHR43553:SF11">
    <property type="entry name" value="ABC TRANSPORTER ATP-BINDING_PERMEASE PROTEIN YOJI"/>
    <property type="match status" value="1"/>
</dbReference>
<dbReference type="InterPro" id="IPR011527">
    <property type="entry name" value="ABC1_TM_dom"/>
</dbReference>
<dbReference type="InterPro" id="IPR005898">
    <property type="entry name" value="Cyc_pep_transpt_SyrD/YojI"/>
</dbReference>
<protein>
    <recommendedName>
        <fullName evidence="13">Cyclic peptide export ABC transporter</fullName>
    </recommendedName>
</protein>